<evidence type="ECO:0000256" key="3">
    <source>
        <dbReference type="ARBA" id="ARBA00016900"/>
    </source>
</evidence>
<dbReference type="EC" id="3.4.22.40" evidence="2 9"/>
<evidence type="ECO:0000256" key="10">
    <source>
        <dbReference type="PIRSR" id="PIRSR005700-1"/>
    </source>
</evidence>
<comment type="function">
    <text evidence="9">Has aminopeptidase activity, shortening substrate peptides sequentially by 1 amino acid. Has bleomycin hydrolase activity, which can protect the cell from the toxic effects of bleomycin. Has homocysteine-thiolactonase activity, protecting the cell against homocysteine toxicity.</text>
</comment>
<proteinExistence type="inferred from homology"/>
<dbReference type="GO" id="GO:0004197">
    <property type="term" value="F:cysteine-type endopeptidase activity"/>
    <property type="evidence" value="ECO:0007669"/>
    <property type="project" value="UniProtKB-EC"/>
</dbReference>
<keyword evidence="6 9" id="KW-0788">Thiol protease</keyword>
<dbReference type="STRING" id="1380566.A0A179FX62"/>
<evidence type="ECO:0000313" key="12">
    <source>
        <dbReference type="EMBL" id="OAQ69957.1"/>
    </source>
</evidence>
<comment type="similarity">
    <text evidence="9">Belongs to the peptidase C1 family.</text>
</comment>
<evidence type="ECO:0000256" key="11">
    <source>
        <dbReference type="SAM" id="MobiDB-lite"/>
    </source>
</evidence>
<dbReference type="GeneID" id="28846137"/>
<dbReference type="SUPFAM" id="SSF54001">
    <property type="entry name" value="Cysteine proteinases"/>
    <property type="match status" value="1"/>
</dbReference>
<dbReference type="Proteomes" id="UP000078397">
    <property type="component" value="Unassembled WGS sequence"/>
</dbReference>
<dbReference type="PIRSF" id="PIRSF005700">
    <property type="entry name" value="PepC"/>
    <property type="match status" value="1"/>
</dbReference>
<dbReference type="Pfam" id="PF03051">
    <property type="entry name" value="Peptidase_C1_2"/>
    <property type="match status" value="1"/>
</dbReference>
<dbReference type="PANTHER" id="PTHR10363:SF2">
    <property type="entry name" value="BLEOMYCIN HYDROLASE"/>
    <property type="match status" value="1"/>
</dbReference>
<dbReference type="CDD" id="cd00585">
    <property type="entry name" value="Peptidase_C1B"/>
    <property type="match status" value="1"/>
</dbReference>
<sequence>MENQSSISYRLAKDQGANDPDGQGNWKDGNSNGVSTRRTLEPLPFEVVSSFPKTLLEKSQNRLAVNALSSADPSEVIKIVSSRVDNPQVFNTKIPLEGAPITNQRATGRCWLFAATNVFRVPIMKKRKLESLELSQKYLFYYDKLEKSNFFLEQIIDTAEEDVDSRIVQRLLEGIVADGGQWDMVYNLVKKYGLVPQAIYPETWSAQNSRFLKAILGTKLREFALKLRNLSRADGTTAEADLIHSKAEMMQEIQKILTLLLGAPPHPMQEFTWEYTDKDGKTQEVRTTPMSFAEETCYSDLDCNINNMASLVHDPRHDPLRLLTVSRLGNVIGGRDTTYVNVDMDTLKTACVAMIQAGQPIFFGCDFGKFRDKATGILDMGNFDYESGFGTDMLGMSKEERLVMGESRLTHAMILTAVHLCESTGKPIRWKIQNSHGPDSGSKGCYVMTDAWMDEFVYQVVIDLRFVDEKVRDVMKQDPIVLPLWDPIGALAQLQESTIL</sequence>
<dbReference type="InterPro" id="IPR038765">
    <property type="entry name" value="Papain-like_cys_pep_sf"/>
</dbReference>
<feature type="active site" evidence="10">
    <location>
        <position position="110"/>
    </location>
</feature>
<evidence type="ECO:0000256" key="7">
    <source>
        <dbReference type="ARBA" id="ARBA00025347"/>
    </source>
</evidence>
<dbReference type="InterPro" id="IPR004134">
    <property type="entry name" value="Peptidase_C1B"/>
</dbReference>
<evidence type="ECO:0000313" key="13">
    <source>
        <dbReference type="Proteomes" id="UP000078397"/>
    </source>
</evidence>
<keyword evidence="9" id="KW-0496">Mitochondrion</keyword>
<dbReference type="InterPro" id="IPR000169">
    <property type="entry name" value="Pept_cys_AS"/>
</dbReference>
<dbReference type="GO" id="GO:0043418">
    <property type="term" value="P:homocysteine catabolic process"/>
    <property type="evidence" value="ECO:0007669"/>
    <property type="project" value="TreeGrafter"/>
</dbReference>
<organism evidence="12 13">
    <name type="scientific">Pochonia chlamydosporia 170</name>
    <dbReference type="NCBI Taxonomy" id="1380566"/>
    <lineage>
        <taxon>Eukaryota</taxon>
        <taxon>Fungi</taxon>
        <taxon>Dikarya</taxon>
        <taxon>Ascomycota</taxon>
        <taxon>Pezizomycotina</taxon>
        <taxon>Sordariomycetes</taxon>
        <taxon>Hypocreomycetidae</taxon>
        <taxon>Hypocreales</taxon>
        <taxon>Clavicipitaceae</taxon>
        <taxon>Pochonia</taxon>
    </lineage>
</organism>
<dbReference type="GO" id="GO:0005739">
    <property type="term" value="C:mitochondrion"/>
    <property type="evidence" value="ECO:0007669"/>
    <property type="project" value="UniProtKB-SubCell"/>
</dbReference>
<evidence type="ECO:0000256" key="9">
    <source>
        <dbReference type="PIRNR" id="PIRNR005700"/>
    </source>
</evidence>
<comment type="catalytic activity">
    <reaction evidence="1 9">
        <text>Inactivates bleomycin B2 (a cytotoxic glycometallopeptide) by hydrolysis of a carboxyamide bond of beta-aminoalanine, but also shows general aminopeptidase activity. The specificity varies somewhat with source, but amino acid arylamides of Met, Leu and Ala are preferred.</text>
        <dbReference type="EC" id="3.4.22.40"/>
    </reaction>
</comment>
<evidence type="ECO:0000256" key="1">
    <source>
        <dbReference type="ARBA" id="ARBA00000423"/>
    </source>
</evidence>
<evidence type="ECO:0000256" key="4">
    <source>
        <dbReference type="ARBA" id="ARBA00022670"/>
    </source>
</evidence>
<dbReference type="AlphaFoldDB" id="A0A179FX62"/>
<dbReference type="PANTHER" id="PTHR10363">
    <property type="entry name" value="BLEOMYCIN HYDROLASE"/>
    <property type="match status" value="1"/>
</dbReference>
<feature type="active site" evidence="10">
    <location>
        <position position="411"/>
    </location>
</feature>
<keyword evidence="13" id="KW-1185">Reference proteome</keyword>
<keyword evidence="9" id="KW-0963">Cytoplasm</keyword>
<evidence type="ECO:0000256" key="6">
    <source>
        <dbReference type="ARBA" id="ARBA00022807"/>
    </source>
</evidence>
<gene>
    <name evidence="12" type="ORF">VFPPC_02502</name>
</gene>
<accession>A0A179FX62</accession>
<dbReference type="PROSITE" id="PS00139">
    <property type="entry name" value="THIOL_PROTEASE_CYS"/>
    <property type="match status" value="1"/>
</dbReference>
<keyword evidence="5 9" id="KW-0378">Hydrolase</keyword>
<reference evidence="12 13" key="1">
    <citation type="journal article" date="2016" name="PLoS Pathog.">
        <title>Biosynthesis of antibiotic leucinostatins in bio-control fungus Purpureocillium lilacinum and their inhibition on phytophthora revealed by genome mining.</title>
        <authorList>
            <person name="Wang G."/>
            <person name="Liu Z."/>
            <person name="Lin R."/>
            <person name="Li E."/>
            <person name="Mao Z."/>
            <person name="Ling J."/>
            <person name="Yang Y."/>
            <person name="Yin W.B."/>
            <person name="Xie B."/>
        </authorList>
    </citation>
    <scope>NUCLEOTIDE SEQUENCE [LARGE SCALE GENOMIC DNA]</scope>
    <source>
        <strain evidence="12">170</strain>
    </source>
</reference>
<evidence type="ECO:0000256" key="2">
    <source>
        <dbReference type="ARBA" id="ARBA00012465"/>
    </source>
</evidence>
<comment type="subcellular location">
    <subcellularLocation>
        <location evidence="9">Mitochondrion</location>
    </subcellularLocation>
    <subcellularLocation>
        <location evidence="9">Cytoplasm</location>
    </subcellularLocation>
</comment>
<comment type="function">
    <text evidence="7">The normal physiological role of the enzyme is unknown, but it is not essential for the viability of yeast cells. Has aminopeptidase activity, shortening substrate peptides sequentially by 1 amino acid. Has bleomycin hydrolase activity, which can protect the cell from the toxic effects of bleomycin. Has homocysteine-thiolactonase activity, protecting the cell against homocysteine toxicity. Acts as a repressor in the GAL4 regulatory system, but this does not require either the peptidase or nucleic acid-binding activities.</text>
</comment>
<protein>
    <recommendedName>
        <fullName evidence="3 9">Cysteine proteinase 1, mitochondrial</fullName>
        <ecNumber evidence="2 9">3.4.22.40</ecNumber>
    </recommendedName>
</protein>
<comment type="subunit">
    <text evidence="8">Homohexamer. Binds to nucleic acids. Binds single-stranded DNA and RNA with higher affinity than double-stranded DNA.</text>
</comment>
<feature type="compositionally biased region" description="Polar residues" evidence="11">
    <location>
        <begin position="28"/>
        <end position="37"/>
    </location>
</feature>
<dbReference type="RefSeq" id="XP_018146494.1">
    <property type="nucleotide sequence ID" value="XM_018282143.1"/>
</dbReference>
<dbReference type="EMBL" id="LSBJ02000002">
    <property type="protein sequence ID" value="OAQ69957.1"/>
    <property type="molecule type" value="Genomic_DNA"/>
</dbReference>
<feature type="active site" evidence="10">
    <location>
        <position position="434"/>
    </location>
</feature>
<evidence type="ECO:0000256" key="5">
    <source>
        <dbReference type="ARBA" id="ARBA00022801"/>
    </source>
</evidence>
<evidence type="ECO:0000256" key="8">
    <source>
        <dbReference type="ARBA" id="ARBA00026080"/>
    </source>
</evidence>
<dbReference type="GO" id="GO:0070005">
    <property type="term" value="F:cysteine-type aminopeptidase activity"/>
    <property type="evidence" value="ECO:0007669"/>
    <property type="project" value="InterPro"/>
</dbReference>
<dbReference type="OrthoDB" id="2666448at2759"/>
<dbReference type="GO" id="GO:0006508">
    <property type="term" value="P:proteolysis"/>
    <property type="evidence" value="ECO:0007669"/>
    <property type="project" value="UniProtKB-KW"/>
</dbReference>
<feature type="region of interest" description="Disordered" evidence="11">
    <location>
        <begin position="1"/>
        <end position="38"/>
    </location>
</feature>
<comment type="caution">
    <text evidence="12">The sequence shown here is derived from an EMBL/GenBank/DDBJ whole genome shotgun (WGS) entry which is preliminary data.</text>
</comment>
<dbReference type="KEGG" id="pchm:VFPPC_02502"/>
<dbReference type="GO" id="GO:0009636">
    <property type="term" value="P:response to toxic substance"/>
    <property type="evidence" value="ECO:0007669"/>
    <property type="project" value="TreeGrafter"/>
</dbReference>
<dbReference type="Gene3D" id="3.90.70.10">
    <property type="entry name" value="Cysteine proteinases"/>
    <property type="match status" value="1"/>
</dbReference>
<keyword evidence="4 9" id="KW-0645">Protease</keyword>
<name>A0A179FX62_METCM</name>